<accession>A0AAV8RGF0</accession>
<evidence type="ECO:0000313" key="2">
    <source>
        <dbReference type="Proteomes" id="UP001222027"/>
    </source>
</evidence>
<comment type="caution">
    <text evidence="1">The sequence shown here is derived from an EMBL/GenBank/DDBJ whole genome shotgun (WGS) entry which is preliminary data.</text>
</comment>
<sequence length="121" mass="13235">MERRNVAVGLIQREAAKVRSSLERSKQFPVTAIHRLPPCYDLQQEDTNAKTLVFSSTIPCMKYSGDKHMSTSQAPLPAAAGVVFGSESDDDGVMLIPEGSFDRCEGTVSPLGWKPPRKAEI</sequence>
<evidence type="ECO:0000313" key="1">
    <source>
        <dbReference type="EMBL" id="KAJ8504468.1"/>
    </source>
</evidence>
<dbReference type="Proteomes" id="UP001222027">
    <property type="component" value="Unassembled WGS sequence"/>
</dbReference>
<reference evidence="1 2" key="1">
    <citation type="submission" date="2022-12" db="EMBL/GenBank/DDBJ databases">
        <title>Chromosome-scale assembly of the Ensete ventricosum genome.</title>
        <authorList>
            <person name="Dussert Y."/>
            <person name="Stocks J."/>
            <person name="Wendawek A."/>
            <person name="Woldeyes F."/>
            <person name="Nichols R.A."/>
            <person name="Borrell J.S."/>
        </authorList>
    </citation>
    <scope>NUCLEOTIDE SEQUENCE [LARGE SCALE GENOMIC DNA]</scope>
    <source>
        <strain evidence="2">cv. Maze</strain>
        <tissue evidence="1">Seeds</tissue>
    </source>
</reference>
<proteinExistence type="predicted"/>
<organism evidence="1 2">
    <name type="scientific">Ensete ventricosum</name>
    <name type="common">Abyssinian banana</name>
    <name type="synonym">Musa ensete</name>
    <dbReference type="NCBI Taxonomy" id="4639"/>
    <lineage>
        <taxon>Eukaryota</taxon>
        <taxon>Viridiplantae</taxon>
        <taxon>Streptophyta</taxon>
        <taxon>Embryophyta</taxon>
        <taxon>Tracheophyta</taxon>
        <taxon>Spermatophyta</taxon>
        <taxon>Magnoliopsida</taxon>
        <taxon>Liliopsida</taxon>
        <taxon>Zingiberales</taxon>
        <taxon>Musaceae</taxon>
        <taxon>Ensete</taxon>
    </lineage>
</organism>
<keyword evidence="2" id="KW-1185">Reference proteome</keyword>
<dbReference type="EMBL" id="JAQQAF010000002">
    <property type="protein sequence ID" value="KAJ8504468.1"/>
    <property type="molecule type" value="Genomic_DNA"/>
</dbReference>
<name>A0AAV8RGF0_ENSVE</name>
<protein>
    <submittedName>
        <fullName evidence="1">Uncharacterized protein</fullName>
    </submittedName>
</protein>
<dbReference type="AlphaFoldDB" id="A0AAV8RGF0"/>
<gene>
    <name evidence="1" type="ORF">OPV22_005354</name>
</gene>